<evidence type="ECO:0000313" key="4">
    <source>
        <dbReference type="EMBL" id="CAF1640303.1"/>
    </source>
</evidence>
<dbReference type="InterPro" id="IPR042178">
    <property type="entry name" value="Serpin_sf_1"/>
</dbReference>
<accession>A0A816E1W7</accession>
<proteinExistence type="inferred from homology"/>
<evidence type="ECO:0000313" key="5">
    <source>
        <dbReference type="Proteomes" id="UP000663828"/>
    </source>
</evidence>
<dbReference type="PANTHER" id="PTHR11461:SF211">
    <property type="entry name" value="GH10112P-RELATED"/>
    <property type="match status" value="1"/>
</dbReference>
<evidence type="ECO:0000256" key="2">
    <source>
        <dbReference type="RuleBase" id="RU000411"/>
    </source>
</evidence>
<protein>
    <recommendedName>
        <fullName evidence="3">Serpin domain-containing protein</fullName>
    </recommendedName>
</protein>
<dbReference type="Pfam" id="PF00079">
    <property type="entry name" value="Serpin"/>
    <property type="match status" value="1"/>
</dbReference>
<dbReference type="CDD" id="cd00172">
    <property type="entry name" value="serpin"/>
    <property type="match status" value="1"/>
</dbReference>
<sequence length="400" mass="46057">MGTSISTANGFKDFNQKLYSTINQTQAGDNIFLSPSSIALAMSMCTIGARHETLNQMLNTLGFASKEELIKSSQQILHIFNLVDKDRQIQLKLANRLYAQKDYEIQEEFLQIIQKSFSADMKLEDFTNKNEQIVRTINAWVEDQTNQLIKNLLSPSDIRADIRLILINCIYFKGIWIKQFDERETNHNSKFHEINGTISKISLMYQYGKFAYKENKSLRIQIVHIPYKSNNQHVQFVFTIVLPNESVLLSEIEEKFSSKENLLEDVLDQRNTTSQDLLLYIPKFKMEFSCELNDVLEQLGMRNAFDENKADFNDIVKKQNDGFGLFISKVVHKAFIDVNEQGTEAAAATAVLRVAKGIGRRKPQPILFRADRPFLFYIREVRQNLTLFTGKFLTCANLSS</sequence>
<dbReference type="InterPro" id="IPR036186">
    <property type="entry name" value="Serpin_sf"/>
</dbReference>
<dbReference type="GO" id="GO:0004867">
    <property type="term" value="F:serine-type endopeptidase inhibitor activity"/>
    <property type="evidence" value="ECO:0007669"/>
    <property type="project" value="InterPro"/>
</dbReference>
<evidence type="ECO:0000256" key="1">
    <source>
        <dbReference type="ARBA" id="ARBA00009500"/>
    </source>
</evidence>
<dbReference type="SUPFAM" id="SSF56574">
    <property type="entry name" value="Serpins"/>
    <property type="match status" value="1"/>
</dbReference>
<evidence type="ECO:0000259" key="3">
    <source>
        <dbReference type="SMART" id="SM00093"/>
    </source>
</evidence>
<feature type="domain" description="Serpin" evidence="3">
    <location>
        <begin position="16"/>
        <end position="395"/>
    </location>
</feature>
<dbReference type="InterPro" id="IPR000215">
    <property type="entry name" value="Serpin_fam"/>
</dbReference>
<dbReference type="InterPro" id="IPR023795">
    <property type="entry name" value="Serpin_CS"/>
</dbReference>
<reference evidence="4" key="1">
    <citation type="submission" date="2021-02" db="EMBL/GenBank/DDBJ databases">
        <authorList>
            <person name="Nowell W R."/>
        </authorList>
    </citation>
    <scope>NUCLEOTIDE SEQUENCE</scope>
</reference>
<name>A0A816E1W7_ADIRI</name>
<dbReference type="PANTHER" id="PTHR11461">
    <property type="entry name" value="SERINE PROTEASE INHIBITOR, SERPIN"/>
    <property type="match status" value="1"/>
</dbReference>
<dbReference type="Proteomes" id="UP000663828">
    <property type="component" value="Unassembled WGS sequence"/>
</dbReference>
<dbReference type="SMART" id="SM00093">
    <property type="entry name" value="SERPIN"/>
    <property type="match status" value="1"/>
</dbReference>
<comment type="similarity">
    <text evidence="1 2">Belongs to the serpin family.</text>
</comment>
<comment type="caution">
    <text evidence="4">The sequence shown here is derived from an EMBL/GenBank/DDBJ whole genome shotgun (WGS) entry which is preliminary data.</text>
</comment>
<dbReference type="AlphaFoldDB" id="A0A816E1W7"/>
<organism evidence="4 5">
    <name type="scientific">Adineta ricciae</name>
    <name type="common">Rotifer</name>
    <dbReference type="NCBI Taxonomy" id="249248"/>
    <lineage>
        <taxon>Eukaryota</taxon>
        <taxon>Metazoa</taxon>
        <taxon>Spiralia</taxon>
        <taxon>Gnathifera</taxon>
        <taxon>Rotifera</taxon>
        <taxon>Eurotatoria</taxon>
        <taxon>Bdelloidea</taxon>
        <taxon>Adinetida</taxon>
        <taxon>Adinetidae</taxon>
        <taxon>Adineta</taxon>
    </lineage>
</organism>
<keyword evidence="5" id="KW-1185">Reference proteome</keyword>
<dbReference type="EMBL" id="CAJNOR010009026">
    <property type="protein sequence ID" value="CAF1640303.1"/>
    <property type="molecule type" value="Genomic_DNA"/>
</dbReference>
<dbReference type="PROSITE" id="PS00284">
    <property type="entry name" value="SERPIN"/>
    <property type="match status" value="1"/>
</dbReference>
<dbReference type="InterPro" id="IPR023796">
    <property type="entry name" value="Serpin_dom"/>
</dbReference>
<dbReference type="Gene3D" id="3.30.497.10">
    <property type="entry name" value="Antithrombin, subunit I, domain 2"/>
    <property type="match status" value="1"/>
</dbReference>
<dbReference type="Gene3D" id="2.30.39.10">
    <property type="entry name" value="Alpha-1-antitrypsin, domain 1"/>
    <property type="match status" value="1"/>
</dbReference>
<dbReference type="InterPro" id="IPR042185">
    <property type="entry name" value="Serpin_sf_2"/>
</dbReference>
<dbReference type="GO" id="GO:0005615">
    <property type="term" value="C:extracellular space"/>
    <property type="evidence" value="ECO:0007669"/>
    <property type="project" value="InterPro"/>
</dbReference>
<gene>
    <name evidence="4" type="ORF">XAT740_LOCUS53200</name>
</gene>